<evidence type="ECO:0000256" key="1">
    <source>
        <dbReference type="SAM" id="Phobius"/>
    </source>
</evidence>
<gene>
    <name evidence="3" type="ORF">SM116_06045</name>
</gene>
<proteinExistence type="predicted"/>
<dbReference type="EMBL" id="CP139368">
    <property type="protein sequence ID" value="WPR90854.1"/>
    <property type="molecule type" value="Genomic_DNA"/>
</dbReference>
<dbReference type="InterPro" id="IPR025403">
    <property type="entry name" value="TgpA-like_C"/>
</dbReference>
<feature type="transmembrane region" description="Helical" evidence="1">
    <location>
        <begin position="63"/>
        <end position="87"/>
    </location>
</feature>
<evidence type="ECO:0000313" key="3">
    <source>
        <dbReference type="EMBL" id="WPR90854.1"/>
    </source>
</evidence>
<dbReference type="Proteomes" id="UP001323798">
    <property type="component" value="Chromosome"/>
</dbReference>
<feature type="domain" description="Protein-glutamine gamma-glutamyltransferase-like C-terminal" evidence="2">
    <location>
        <begin position="134"/>
        <end position="202"/>
    </location>
</feature>
<evidence type="ECO:0000313" key="4">
    <source>
        <dbReference type="Proteomes" id="UP001323798"/>
    </source>
</evidence>
<name>A0ABZ0SNB8_9MICO</name>
<keyword evidence="1" id="KW-1133">Transmembrane helix</keyword>
<accession>A0ABZ0SNB8</accession>
<dbReference type="Pfam" id="PF13559">
    <property type="entry name" value="DUF4129"/>
    <property type="match status" value="1"/>
</dbReference>
<sequence>MLVLLSDDVPPLAPDGDQARRWAQEELAQPVYAAAKPTLADRIAQAVSDFFAHLFTSAPTGAWAWWVGVVAAIVVVLVVVAAFFIWGRPRAALRTRRAAGELFGDAEGRTAAQLRRAADAAAARGAWDEAVILRFRALARGLDERDIVSTGPGATAHSFARAAGRRIPSAAAALESAAGAFDDVRYLRRPGSSALYDRVLDAETATTAPAVAGATA</sequence>
<reference evidence="3 4" key="1">
    <citation type="submission" date="2023-11" db="EMBL/GenBank/DDBJ databases">
        <title>Genome sequence of Microbacterium rhizosphaerae KACC 19337.</title>
        <authorList>
            <person name="Choi H."/>
            <person name="Kim S."/>
            <person name="Kim Y."/>
            <person name="Kwon S.-W."/>
            <person name="Heo J."/>
        </authorList>
    </citation>
    <scope>NUCLEOTIDE SEQUENCE [LARGE SCALE GENOMIC DNA]</scope>
    <source>
        <strain evidence="3 4">KACC 19337</strain>
    </source>
</reference>
<organism evidence="3 4">
    <name type="scientific">Microbacterium rhizosphaerae</name>
    <dbReference type="NCBI Taxonomy" id="1678237"/>
    <lineage>
        <taxon>Bacteria</taxon>
        <taxon>Bacillati</taxon>
        <taxon>Actinomycetota</taxon>
        <taxon>Actinomycetes</taxon>
        <taxon>Micrococcales</taxon>
        <taxon>Microbacteriaceae</taxon>
        <taxon>Microbacterium</taxon>
    </lineage>
</organism>
<keyword evidence="1" id="KW-0812">Transmembrane</keyword>
<dbReference type="RefSeq" id="WP_320943558.1">
    <property type="nucleotide sequence ID" value="NZ_BAABEU010000004.1"/>
</dbReference>
<protein>
    <submittedName>
        <fullName evidence="3">DUF4129 domain-containing protein</fullName>
    </submittedName>
</protein>
<keyword evidence="4" id="KW-1185">Reference proteome</keyword>
<keyword evidence="1" id="KW-0472">Membrane</keyword>
<evidence type="ECO:0000259" key="2">
    <source>
        <dbReference type="Pfam" id="PF13559"/>
    </source>
</evidence>